<feature type="signal peptide" evidence="4">
    <location>
        <begin position="1"/>
        <end position="22"/>
    </location>
</feature>
<evidence type="ECO:0000256" key="3">
    <source>
        <dbReference type="SAM" id="Phobius"/>
    </source>
</evidence>
<dbReference type="SUPFAM" id="SSF58100">
    <property type="entry name" value="Bacterial hemolysins"/>
    <property type="match status" value="1"/>
</dbReference>
<accession>A0A845BG94</accession>
<dbReference type="InterPro" id="IPR019734">
    <property type="entry name" value="TPR_rpt"/>
</dbReference>
<feature type="region of interest" description="Disordered" evidence="2">
    <location>
        <begin position="455"/>
        <end position="478"/>
    </location>
</feature>
<feature type="compositionally biased region" description="Low complexity" evidence="2">
    <location>
        <begin position="456"/>
        <end position="468"/>
    </location>
</feature>
<keyword evidence="1" id="KW-0175">Coiled coil</keyword>
<proteinExistence type="predicted"/>
<name>A0A845BG94_9NEIS</name>
<evidence type="ECO:0000313" key="5">
    <source>
        <dbReference type="EMBL" id="MXR35767.1"/>
    </source>
</evidence>
<dbReference type="Proteomes" id="UP000467214">
    <property type="component" value="Unassembled WGS sequence"/>
</dbReference>
<dbReference type="InterPro" id="IPR011990">
    <property type="entry name" value="TPR-like_helical_dom_sf"/>
</dbReference>
<feature type="transmembrane region" description="Helical" evidence="3">
    <location>
        <begin position="85"/>
        <end position="110"/>
    </location>
</feature>
<feature type="coiled-coil region" evidence="1">
    <location>
        <begin position="45"/>
        <end position="72"/>
    </location>
</feature>
<evidence type="ECO:0000256" key="2">
    <source>
        <dbReference type="SAM" id="MobiDB-lite"/>
    </source>
</evidence>
<keyword evidence="3" id="KW-0472">Membrane</keyword>
<keyword evidence="4" id="KW-0732">Signal</keyword>
<dbReference type="AlphaFoldDB" id="A0A845BG94"/>
<dbReference type="Gene3D" id="1.25.40.10">
    <property type="entry name" value="Tetratricopeptide repeat domain"/>
    <property type="match status" value="1"/>
</dbReference>
<keyword evidence="3" id="KW-1133">Transmembrane helix</keyword>
<feature type="chain" id="PRO_5032683818" evidence="4">
    <location>
        <begin position="23"/>
        <end position="478"/>
    </location>
</feature>
<keyword evidence="3" id="KW-0812">Transmembrane</keyword>
<gene>
    <name evidence="5" type="ORF">GQF02_02075</name>
</gene>
<dbReference type="SUPFAM" id="SSF48452">
    <property type="entry name" value="TPR-like"/>
    <property type="match status" value="1"/>
</dbReference>
<sequence>MTRLLRLLWLSLLLSIALPATAEAVSRDDFAANKELLQLKLDSQRELAQKDAEAVKARIDALEKRIDEQNNRVTDIGQGIDRFSVIIGIASILVTLLLTAGGFIGGFSVAQKAKREAREEAQKESGKIAEQASQEWFKNNNNTLLETIEELKLKAKQAHGNIDDEVDGVKQHSSQAMAEIQKNMGDSKIGTPRISAQEKEALKQDAEHIREKPEASYSFDDWNTRAFDAYNTEKYEDAAQYWKHASCIPNAGAGNTAQALLNRALTLNHLRRNDEACATYRELIDRYSLDNTPAIREQVAKAMANMAVTLEKMQKPDELISICKRLIENYSSDDTPTIRKQVAHAFNGIGFTLLMQAKQSWQDKTQTLTILNTAKENLLKSLQLNENEGSALSNLAYVQWLLDERAAAEKSFRTALDSPNNGGKNLYKDTLTDIDQHPIAEDADFRAMVERLWNEHQQQSTSQTHTPTLAQEEATATL</sequence>
<dbReference type="RefSeq" id="WP_160794465.1">
    <property type="nucleotide sequence ID" value="NZ_WSSB01000001.1"/>
</dbReference>
<keyword evidence="6" id="KW-1185">Reference proteome</keyword>
<feature type="coiled-coil region" evidence="1">
    <location>
        <begin position="114"/>
        <end position="161"/>
    </location>
</feature>
<comment type="caution">
    <text evidence="5">The sequence shown here is derived from an EMBL/GenBank/DDBJ whole genome shotgun (WGS) entry which is preliminary data.</text>
</comment>
<reference evidence="5 6" key="1">
    <citation type="submission" date="2019-12" db="EMBL/GenBank/DDBJ databases">
        <title>Neisseriaceae gen. nov. sp. Genome sequencing and assembly.</title>
        <authorList>
            <person name="Liu Z."/>
            <person name="Li A."/>
        </authorList>
    </citation>
    <scope>NUCLEOTIDE SEQUENCE [LARGE SCALE GENOMIC DNA]</scope>
    <source>
        <strain evidence="5 6">B2N2-7</strain>
    </source>
</reference>
<evidence type="ECO:0000256" key="1">
    <source>
        <dbReference type="SAM" id="Coils"/>
    </source>
</evidence>
<organism evidence="5 6">
    <name type="scientific">Craterilacuibacter sinensis</name>
    <dbReference type="NCBI Taxonomy" id="2686017"/>
    <lineage>
        <taxon>Bacteria</taxon>
        <taxon>Pseudomonadati</taxon>
        <taxon>Pseudomonadota</taxon>
        <taxon>Betaproteobacteria</taxon>
        <taxon>Neisseriales</taxon>
        <taxon>Neisseriaceae</taxon>
        <taxon>Craterilacuibacter</taxon>
    </lineage>
</organism>
<protein>
    <submittedName>
        <fullName evidence="5">Tetratricopeptide repeat protein</fullName>
    </submittedName>
</protein>
<evidence type="ECO:0000256" key="4">
    <source>
        <dbReference type="SAM" id="SignalP"/>
    </source>
</evidence>
<evidence type="ECO:0000313" key="6">
    <source>
        <dbReference type="Proteomes" id="UP000467214"/>
    </source>
</evidence>
<dbReference type="EMBL" id="WSSB01000001">
    <property type="protein sequence ID" value="MXR35767.1"/>
    <property type="molecule type" value="Genomic_DNA"/>
</dbReference>
<dbReference type="SMART" id="SM00028">
    <property type="entry name" value="TPR"/>
    <property type="match status" value="3"/>
</dbReference>